<evidence type="ECO:0000256" key="1">
    <source>
        <dbReference type="SAM" id="MobiDB-lite"/>
    </source>
</evidence>
<feature type="region of interest" description="Disordered" evidence="1">
    <location>
        <begin position="1"/>
        <end position="190"/>
    </location>
</feature>
<dbReference type="AlphaFoldDB" id="A0A369JXH5"/>
<keyword evidence="3" id="KW-1185">Reference proteome</keyword>
<reference evidence="2" key="1">
    <citation type="submission" date="2018-04" db="EMBL/GenBank/DDBJ databases">
        <title>Whole genome sequencing of Hypsizygus marmoreus.</title>
        <authorList>
            <person name="Choi I.-G."/>
            <person name="Min B."/>
            <person name="Kim J.-G."/>
            <person name="Kim S."/>
            <person name="Oh Y.-L."/>
            <person name="Kong W.-S."/>
            <person name="Park H."/>
            <person name="Jeong J."/>
            <person name="Song E.-S."/>
        </authorList>
    </citation>
    <scope>NUCLEOTIDE SEQUENCE [LARGE SCALE GENOMIC DNA]</scope>
    <source>
        <strain evidence="2">51987-8</strain>
    </source>
</reference>
<organism evidence="2 3">
    <name type="scientific">Hypsizygus marmoreus</name>
    <name type="common">White beech mushroom</name>
    <name type="synonym">Agaricus marmoreus</name>
    <dbReference type="NCBI Taxonomy" id="39966"/>
    <lineage>
        <taxon>Eukaryota</taxon>
        <taxon>Fungi</taxon>
        <taxon>Dikarya</taxon>
        <taxon>Basidiomycota</taxon>
        <taxon>Agaricomycotina</taxon>
        <taxon>Agaricomycetes</taxon>
        <taxon>Agaricomycetidae</taxon>
        <taxon>Agaricales</taxon>
        <taxon>Tricholomatineae</taxon>
        <taxon>Lyophyllaceae</taxon>
        <taxon>Hypsizygus</taxon>
    </lineage>
</organism>
<dbReference type="Proteomes" id="UP000076154">
    <property type="component" value="Unassembled WGS sequence"/>
</dbReference>
<feature type="compositionally biased region" description="Basic residues" evidence="1">
    <location>
        <begin position="12"/>
        <end position="21"/>
    </location>
</feature>
<feature type="compositionally biased region" description="Basic residues" evidence="1">
    <location>
        <begin position="85"/>
        <end position="107"/>
    </location>
</feature>
<dbReference type="EMBL" id="LUEZ02000041">
    <property type="protein sequence ID" value="RDB25075.1"/>
    <property type="molecule type" value="Genomic_DNA"/>
</dbReference>
<name>A0A369JXH5_HYPMA</name>
<feature type="compositionally biased region" description="Basic and acidic residues" evidence="1">
    <location>
        <begin position="22"/>
        <end position="57"/>
    </location>
</feature>
<feature type="compositionally biased region" description="Basic residues" evidence="1">
    <location>
        <begin position="128"/>
        <end position="181"/>
    </location>
</feature>
<dbReference type="STRING" id="39966.A0A369JXH5"/>
<evidence type="ECO:0000313" key="3">
    <source>
        <dbReference type="Proteomes" id="UP000076154"/>
    </source>
</evidence>
<dbReference type="PANTHER" id="PTHR34689">
    <property type="entry name" value="NUCLEIC ACID-BINDING PROTEIN"/>
    <property type="match status" value="1"/>
</dbReference>
<accession>A0A369JXH5</accession>
<dbReference type="OrthoDB" id="2538345at2759"/>
<proteinExistence type="predicted"/>
<gene>
    <name evidence="2" type="ORF">Hypma_007418</name>
</gene>
<dbReference type="PANTHER" id="PTHR34689:SF1">
    <property type="entry name" value="NUCLEIC ACID-BINDING PROTEIN"/>
    <property type="match status" value="1"/>
</dbReference>
<comment type="caution">
    <text evidence="2">The sequence shown here is derived from an EMBL/GenBank/DDBJ whole genome shotgun (WGS) entry which is preliminary data.</text>
</comment>
<evidence type="ECO:0000313" key="2">
    <source>
        <dbReference type="EMBL" id="RDB25075.1"/>
    </source>
</evidence>
<sequence>MLRDKDTAERRSRSRSPRRQKPHDSPRPTRRSDDSPRVERPNRSREQRDTTRPDARGRYRSRSPRRSGGGGVKGRSRSRSAGAKGRSKSRSRSRSRSPVRKRRKSGSRSRSESPARKRRRSRSDSRDRHRRDRKRSRSRSRSRSKDRGGRKRSRSRSRERRKEKKREKKEKKEKKKEKKHGQGSAAQWGKYGIISDVDIFTKGPEFYAWLVEERKINPETITKDQNKKEFAKFAEDFNTATLPHEKYYHMEAYERRMSALRQGEFVPPPDDTYDPQADMKAISGAHKKKVVEHESYLSKEQLQELRRVQHERIEAGKMKLLGMDVKQNMGVRMDGTMFDG</sequence>
<protein>
    <submittedName>
        <fullName evidence="2">Uncharacterized protein</fullName>
    </submittedName>
</protein>
<feature type="compositionally biased region" description="Basic and acidic residues" evidence="1">
    <location>
        <begin position="1"/>
        <end position="11"/>
    </location>
</feature>
<dbReference type="InParanoid" id="A0A369JXH5"/>